<dbReference type="PANTHER" id="PTHR22792:SF140">
    <property type="entry name" value="ACHILLES, ISOFORM A"/>
    <property type="match status" value="1"/>
</dbReference>
<feature type="compositionally biased region" description="Basic and acidic residues" evidence="3">
    <location>
        <begin position="1"/>
        <end position="10"/>
    </location>
</feature>
<dbReference type="GO" id="GO:0003729">
    <property type="term" value="F:mRNA binding"/>
    <property type="evidence" value="ECO:0007669"/>
    <property type="project" value="TreeGrafter"/>
</dbReference>
<dbReference type="Pfam" id="PF08777">
    <property type="entry name" value="RRM_3"/>
    <property type="match status" value="1"/>
</dbReference>
<reference evidence="7" key="2">
    <citation type="submission" date="2021-04" db="EMBL/GenBank/DDBJ databases">
        <authorList>
            <person name="Podell S."/>
        </authorList>
    </citation>
    <scope>NUCLEOTIDE SEQUENCE</scope>
    <source>
        <strain evidence="7">Hildebrandi</strain>
    </source>
</reference>
<proteinExistence type="predicted"/>
<evidence type="ECO:0000256" key="2">
    <source>
        <dbReference type="PROSITE-ProRule" id="PRU00332"/>
    </source>
</evidence>
<dbReference type="InterPro" id="IPR045180">
    <property type="entry name" value="La_dom_prot"/>
</dbReference>
<feature type="domain" description="HTH La-type RNA-binding" evidence="5">
    <location>
        <begin position="33"/>
        <end position="125"/>
    </location>
</feature>
<dbReference type="OrthoDB" id="439993at2759"/>
<dbReference type="Pfam" id="PF05383">
    <property type="entry name" value="La"/>
    <property type="match status" value="1"/>
</dbReference>
<dbReference type="CDD" id="cd00590">
    <property type="entry name" value="RRM_SF"/>
    <property type="match status" value="1"/>
</dbReference>
<keyword evidence="8" id="KW-1185">Reference proteome</keyword>
<gene>
    <name evidence="7" type="ORF">IV203_006061</name>
</gene>
<comment type="caution">
    <text evidence="7">The sequence shown here is derived from an EMBL/GenBank/DDBJ whole genome shotgun (WGS) entry which is preliminary data.</text>
</comment>
<dbReference type="InterPro" id="IPR000504">
    <property type="entry name" value="RRM_dom"/>
</dbReference>
<evidence type="ECO:0000256" key="3">
    <source>
        <dbReference type="SAM" id="MobiDB-lite"/>
    </source>
</evidence>
<dbReference type="InterPro" id="IPR006630">
    <property type="entry name" value="La_HTH"/>
</dbReference>
<evidence type="ECO:0000259" key="6">
    <source>
        <dbReference type="PROSITE" id="PS51939"/>
    </source>
</evidence>
<feature type="region of interest" description="Disordered" evidence="3">
    <location>
        <begin position="268"/>
        <end position="299"/>
    </location>
</feature>
<dbReference type="PANTHER" id="PTHR22792">
    <property type="entry name" value="LUPUS LA PROTEIN-RELATED"/>
    <property type="match status" value="1"/>
</dbReference>
<reference evidence="7" key="1">
    <citation type="journal article" date="2021" name="Sci. Rep.">
        <title>Diploid genomic architecture of Nitzschia inconspicua, an elite biomass production diatom.</title>
        <authorList>
            <person name="Oliver A."/>
            <person name="Podell S."/>
            <person name="Pinowska A."/>
            <person name="Traller J.C."/>
            <person name="Smith S.R."/>
            <person name="McClure R."/>
            <person name="Beliaev A."/>
            <person name="Bohutskyi P."/>
            <person name="Hill E.A."/>
            <person name="Rabines A."/>
            <person name="Zheng H."/>
            <person name="Allen L.Z."/>
            <person name="Kuo A."/>
            <person name="Grigoriev I.V."/>
            <person name="Allen A.E."/>
            <person name="Hazlebeck D."/>
            <person name="Allen E.E."/>
        </authorList>
    </citation>
    <scope>NUCLEOTIDE SEQUENCE</scope>
    <source>
        <strain evidence="7">Hildebrandi</strain>
    </source>
</reference>
<sequence length="427" mass="48833">MTEEIKKEESDAVADVPPPAPAAVEAKQEESLCEEDLKAVEGIKERLKFFFSNANVRQDMFIRKLLTQSEDKAVPVEVMMRFNTIKKFSEKPEVVVKAAKELSDLLIVDEDKSMIRRVKPFTNDMMKENLHLSLHVKNLPVKEEEAAGEDDDNKNVVKTYNVTIDEVRALFEKYGDIALIKLQFVTEDNGKHGEADSPKKRRKIPAGTALVEFHDLDELKKAAEATLTIKDGEKVEPKEKVILPAVDNRKEPIELEVMLLSEFVQSKRNDRKGSTKRNAKRDRENVDDDDANEPSSPPKFTIDWKPGCVIKLKGVPESCDREAMLECLAKGLETDIDGVKSRKIYVDFSRGQQDGAIRFPDPSEKIAELAKRLKEGDLKINDTKVEEVYVLEGEEETKYWEDFMAFKTRQVAQRHEKKRHKSHHRSR</sequence>
<dbReference type="GO" id="GO:1990904">
    <property type="term" value="C:ribonucleoprotein complex"/>
    <property type="evidence" value="ECO:0007669"/>
    <property type="project" value="UniProtKB-UniRule"/>
</dbReference>
<evidence type="ECO:0000259" key="5">
    <source>
        <dbReference type="PROSITE" id="PS50961"/>
    </source>
</evidence>
<dbReference type="SMART" id="SM00715">
    <property type="entry name" value="LA"/>
    <property type="match status" value="1"/>
</dbReference>
<organism evidence="7 8">
    <name type="scientific">Nitzschia inconspicua</name>
    <dbReference type="NCBI Taxonomy" id="303405"/>
    <lineage>
        <taxon>Eukaryota</taxon>
        <taxon>Sar</taxon>
        <taxon>Stramenopiles</taxon>
        <taxon>Ochrophyta</taxon>
        <taxon>Bacillariophyta</taxon>
        <taxon>Bacillariophyceae</taxon>
        <taxon>Bacillariophycidae</taxon>
        <taxon>Bacillariales</taxon>
        <taxon>Bacillariaceae</taxon>
        <taxon>Nitzschia</taxon>
    </lineage>
</organism>
<evidence type="ECO:0000256" key="1">
    <source>
        <dbReference type="ARBA" id="ARBA00022884"/>
    </source>
</evidence>
<evidence type="ECO:0000259" key="4">
    <source>
        <dbReference type="PROSITE" id="PS50102"/>
    </source>
</evidence>
<dbReference type="InterPro" id="IPR014886">
    <property type="entry name" value="La_xRRM"/>
</dbReference>
<dbReference type="PROSITE" id="PS50102">
    <property type="entry name" value="RRM"/>
    <property type="match status" value="1"/>
</dbReference>
<feature type="domain" description="RRM" evidence="4">
    <location>
        <begin position="132"/>
        <end position="248"/>
    </location>
</feature>
<dbReference type="GO" id="GO:0005634">
    <property type="term" value="C:nucleus"/>
    <property type="evidence" value="ECO:0007669"/>
    <property type="project" value="TreeGrafter"/>
</dbReference>
<feature type="domain" description="XRRM" evidence="6">
    <location>
        <begin position="303"/>
        <end position="427"/>
    </location>
</feature>
<name>A0A9K3PGN7_9STRA</name>
<feature type="region of interest" description="Disordered" evidence="3">
    <location>
        <begin position="1"/>
        <end position="29"/>
    </location>
</feature>
<dbReference type="PROSITE" id="PS51939">
    <property type="entry name" value="XRRM"/>
    <property type="match status" value="1"/>
</dbReference>
<keyword evidence="1 2" id="KW-0694">RNA-binding</keyword>
<dbReference type="PROSITE" id="PS50961">
    <property type="entry name" value="HTH_LA"/>
    <property type="match status" value="1"/>
</dbReference>
<evidence type="ECO:0000313" key="7">
    <source>
        <dbReference type="EMBL" id="KAG7346992.1"/>
    </source>
</evidence>
<dbReference type="Proteomes" id="UP000693970">
    <property type="component" value="Unassembled WGS sequence"/>
</dbReference>
<accession>A0A9K3PGN7</accession>
<protein>
    <submittedName>
        <fullName evidence="7">RNA binding motif-containing protein</fullName>
    </submittedName>
</protein>
<dbReference type="AlphaFoldDB" id="A0A9K3PGN7"/>
<dbReference type="EMBL" id="JAGRRH010000021">
    <property type="protein sequence ID" value="KAG7346992.1"/>
    <property type="molecule type" value="Genomic_DNA"/>
</dbReference>
<evidence type="ECO:0000313" key="8">
    <source>
        <dbReference type="Proteomes" id="UP000693970"/>
    </source>
</evidence>